<dbReference type="SUPFAM" id="SSF51695">
    <property type="entry name" value="PLC-like phosphodiesterases"/>
    <property type="match status" value="1"/>
</dbReference>
<dbReference type="PaxDb" id="55529-EKX39689"/>
<dbReference type="PANTHER" id="PTHR46211:SF1">
    <property type="entry name" value="GLYCEROPHOSPHODIESTER PHOSPHODIESTERASE, CYTOPLASMIC"/>
    <property type="match status" value="1"/>
</dbReference>
<dbReference type="PROSITE" id="PS51704">
    <property type="entry name" value="GP_PDE"/>
    <property type="match status" value="1"/>
</dbReference>
<dbReference type="OrthoDB" id="3919816at2759"/>
<dbReference type="GO" id="GO:0008081">
    <property type="term" value="F:phosphoric diester hydrolase activity"/>
    <property type="evidence" value="ECO:0007669"/>
    <property type="project" value="InterPro"/>
</dbReference>
<dbReference type="Proteomes" id="UP000011087">
    <property type="component" value="Unassembled WGS sequence"/>
</dbReference>
<dbReference type="EMBL" id="JH993037">
    <property type="protein sequence ID" value="EKX39689.1"/>
    <property type="molecule type" value="Genomic_DNA"/>
</dbReference>
<dbReference type="Pfam" id="PF03009">
    <property type="entry name" value="GDPD"/>
    <property type="match status" value="1"/>
</dbReference>
<dbReference type="PANTHER" id="PTHR46211">
    <property type="entry name" value="GLYCEROPHOSPHORYL DIESTER PHOSPHODIESTERASE"/>
    <property type="match status" value="1"/>
</dbReference>
<keyword evidence="4" id="KW-1185">Reference proteome</keyword>
<dbReference type="Gene3D" id="3.20.20.190">
    <property type="entry name" value="Phosphatidylinositol (PI) phosphodiesterase"/>
    <property type="match status" value="1"/>
</dbReference>
<gene>
    <name evidence="2" type="ORF">GUITHDRAFT_154344</name>
</gene>
<dbReference type="HOGENOM" id="CLU_030006_14_0_1"/>
<evidence type="ECO:0000259" key="1">
    <source>
        <dbReference type="PROSITE" id="PS51704"/>
    </source>
</evidence>
<proteinExistence type="predicted"/>
<dbReference type="GO" id="GO:0006629">
    <property type="term" value="P:lipid metabolic process"/>
    <property type="evidence" value="ECO:0007669"/>
    <property type="project" value="InterPro"/>
</dbReference>
<dbReference type="RefSeq" id="XP_005826669.1">
    <property type="nucleotide sequence ID" value="XM_005826612.1"/>
</dbReference>
<evidence type="ECO:0000313" key="3">
    <source>
        <dbReference type="EnsemblProtists" id="EKX39689"/>
    </source>
</evidence>
<organism evidence="2">
    <name type="scientific">Guillardia theta (strain CCMP2712)</name>
    <name type="common">Cryptophyte</name>
    <dbReference type="NCBI Taxonomy" id="905079"/>
    <lineage>
        <taxon>Eukaryota</taxon>
        <taxon>Cryptophyceae</taxon>
        <taxon>Pyrenomonadales</taxon>
        <taxon>Geminigeraceae</taxon>
        <taxon>Guillardia</taxon>
    </lineage>
</organism>
<dbReference type="OMA" id="NTGICEK"/>
<dbReference type="KEGG" id="gtt:GUITHDRAFT_154344"/>
<dbReference type="AlphaFoldDB" id="L1IUX0"/>
<sequence>MSSSNLQKPLPLPNIIGHRGAKSVAPENTLASIRAAKRLGCTFVEVDVMLSNDKVACIHHDNTLDRCTNGRGFLWDQNIDALRSLDAGSWFDKEFAGEKLPLLSEVIQTCRDLNLGLNLEIKHATDKATDVPTPEEREREIELAEKVCVDIV</sequence>
<dbReference type="STRING" id="905079.L1IUX0"/>
<reference evidence="2 4" key="1">
    <citation type="journal article" date="2012" name="Nature">
        <title>Algal genomes reveal evolutionary mosaicism and the fate of nucleomorphs.</title>
        <authorList>
            <consortium name="DOE Joint Genome Institute"/>
            <person name="Curtis B.A."/>
            <person name="Tanifuji G."/>
            <person name="Burki F."/>
            <person name="Gruber A."/>
            <person name="Irimia M."/>
            <person name="Maruyama S."/>
            <person name="Arias M.C."/>
            <person name="Ball S.G."/>
            <person name="Gile G.H."/>
            <person name="Hirakawa Y."/>
            <person name="Hopkins J.F."/>
            <person name="Kuo A."/>
            <person name="Rensing S.A."/>
            <person name="Schmutz J."/>
            <person name="Symeonidi A."/>
            <person name="Elias M."/>
            <person name="Eveleigh R.J."/>
            <person name="Herman E.K."/>
            <person name="Klute M.J."/>
            <person name="Nakayama T."/>
            <person name="Obornik M."/>
            <person name="Reyes-Prieto A."/>
            <person name="Armbrust E.V."/>
            <person name="Aves S.J."/>
            <person name="Beiko R.G."/>
            <person name="Coutinho P."/>
            <person name="Dacks J.B."/>
            <person name="Durnford D.G."/>
            <person name="Fast N.M."/>
            <person name="Green B.R."/>
            <person name="Grisdale C.J."/>
            <person name="Hempel F."/>
            <person name="Henrissat B."/>
            <person name="Hoppner M.P."/>
            <person name="Ishida K."/>
            <person name="Kim E."/>
            <person name="Koreny L."/>
            <person name="Kroth P.G."/>
            <person name="Liu Y."/>
            <person name="Malik S.B."/>
            <person name="Maier U.G."/>
            <person name="McRose D."/>
            <person name="Mock T."/>
            <person name="Neilson J.A."/>
            <person name="Onodera N.T."/>
            <person name="Poole A.M."/>
            <person name="Pritham E.J."/>
            <person name="Richards T.A."/>
            <person name="Rocap G."/>
            <person name="Roy S.W."/>
            <person name="Sarai C."/>
            <person name="Schaack S."/>
            <person name="Shirato S."/>
            <person name="Slamovits C.H."/>
            <person name="Spencer D.F."/>
            <person name="Suzuki S."/>
            <person name="Worden A.Z."/>
            <person name="Zauner S."/>
            <person name="Barry K."/>
            <person name="Bell C."/>
            <person name="Bharti A.K."/>
            <person name="Crow J.A."/>
            <person name="Grimwood J."/>
            <person name="Kramer R."/>
            <person name="Lindquist E."/>
            <person name="Lucas S."/>
            <person name="Salamov A."/>
            <person name="McFadden G.I."/>
            <person name="Lane C.E."/>
            <person name="Keeling P.J."/>
            <person name="Gray M.W."/>
            <person name="Grigoriev I.V."/>
            <person name="Archibald J.M."/>
        </authorList>
    </citation>
    <scope>NUCLEOTIDE SEQUENCE</scope>
    <source>
        <strain evidence="2 4">CCMP2712</strain>
    </source>
</reference>
<protein>
    <recommendedName>
        <fullName evidence="1">GP-PDE domain-containing protein</fullName>
    </recommendedName>
</protein>
<dbReference type="GeneID" id="17296519"/>
<accession>L1IUX0</accession>
<dbReference type="EnsemblProtists" id="EKX39689">
    <property type="protein sequence ID" value="EKX39689"/>
    <property type="gene ID" value="GUITHDRAFT_154344"/>
</dbReference>
<name>L1IUX0_GUITC</name>
<dbReference type="InterPro" id="IPR017946">
    <property type="entry name" value="PLC-like_Pdiesterase_TIM-brl"/>
</dbReference>
<feature type="domain" description="GP-PDE" evidence="1">
    <location>
        <begin position="13"/>
        <end position="152"/>
    </location>
</feature>
<dbReference type="InterPro" id="IPR030395">
    <property type="entry name" value="GP_PDE_dom"/>
</dbReference>
<reference evidence="3" key="3">
    <citation type="submission" date="2016-03" db="UniProtKB">
        <authorList>
            <consortium name="EnsemblProtists"/>
        </authorList>
    </citation>
    <scope>IDENTIFICATION</scope>
</reference>
<evidence type="ECO:0000313" key="2">
    <source>
        <dbReference type="EMBL" id="EKX39689.1"/>
    </source>
</evidence>
<evidence type="ECO:0000313" key="4">
    <source>
        <dbReference type="Proteomes" id="UP000011087"/>
    </source>
</evidence>
<reference evidence="4" key="2">
    <citation type="submission" date="2012-11" db="EMBL/GenBank/DDBJ databases">
        <authorList>
            <person name="Kuo A."/>
            <person name="Curtis B.A."/>
            <person name="Tanifuji G."/>
            <person name="Burki F."/>
            <person name="Gruber A."/>
            <person name="Irimia M."/>
            <person name="Maruyama S."/>
            <person name="Arias M.C."/>
            <person name="Ball S.G."/>
            <person name="Gile G.H."/>
            <person name="Hirakawa Y."/>
            <person name="Hopkins J.F."/>
            <person name="Rensing S.A."/>
            <person name="Schmutz J."/>
            <person name="Symeonidi A."/>
            <person name="Elias M."/>
            <person name="Eveleigh R.J."/>
            <person name="Herman E.K."/>
            <person name="Klute M.J."/>
            <person name="Nakayama T."/>
            <person name="Obornik M."/>
            <person name="Reyes-Prieto A."/>
            <person name="Armbrust E.V."/>
            <person name="Aves S.J."/>
            <person name="Beiko R.G."/>
            <person name="Coutinho P."/>
            <person name="Dacks J.B."/>
            <person name="Durnford D.G."/>
            <person name="Fast N.M."/>
            <person name="Green B.R."/>
            <person name="Grisdale C."/>
            <person name="Hempe F."/>
            <person name="Henrissat B."/>
            <person name="Hoppner M.P."/>
            <person name="Ishida K.-I."/>
            <person name="Kim E."/>
            <person name="Koreny L."/>
            <person name="Kroth P.G."/>
            <person name="Liu Y."/>
            <person name="Malik S.-B."/>
            <person name="Maier U.G."/>
            <person name="McRose D."/>
            <person name="Mock T."/>
            <person name="Neilson J.A."/>
            <person name="Onodera N.T."/>
            <person name="Poole A.M."/>
            <person name="Pritham E.J."/>
            <person name="Richards T.A."/>
            <person name="Rocap G."/>
            <person name="Roy S.W."/>
            <person name="Sarai C."/>
            <person name="Schaack S."/>
            <person name="Shirato S."/>
            <person name="Slamovits C.H."/>
            <person name="Spencer D.F."/>
            <person name="Suzuki S."/>
            <person name="Worden A.Z."/>
            <person name="Zauner S."/>
            <person name="Barry K."/>
            <person name="Bell C."/>
            <person name="Bharti A.K."/>
            <person name="Crow J.A."/>
            <person name="Grimwood J."/>
            <person name="Kramer R."/>
            <person name="Lindquist E."/>
            <person name="Lucas S."/>
            <person name="Salamov A."/>
            <person name="McFadden G.I."/>
            <person name="Lane C.E."/>
            <person name="Keeling P.J."/>
            <person name="Gray M.W."/>
            <person name="Grigoriev I.V."/>
            <person name="Archibald J.M."/>
        </authorList>
    </citation>
    <scope>NUCLEOTIDE SEQUENCE</scope>
    <source>
        <strain evidence="4">CCMP2712</strain>
    </source>
</reference>
<feature type="non-terminal residue" evidence="2">
    <location>
        <position position="152"/>
    </location>
</feature>
<dbReference type="eggNOG" id="KOG2258">
    <property type="taxonomic scope" value="Eukaryota"/>
</dbReference>